<proteinExistence type="evidence at transcript level"/>
<keyword evidence="2" id="KW-0675">Receptor</keyword>
<accession>A0A0H3U5B6</accession>
<organism evidence="2">
    <name type="scientific">Macrocentrus cingulum</name>
    <dbReference type="NCBI Taxonomy" id="535359"/>
    <lineage>
        <taxon>Eukaryota</taxon>
        <taxon>Metazoa</taxon>
        <taxon>Ecdysozoa</taxon>
        <taxon>Arthropoda</taxon>
        <taxon>Hexapoda</taxon>
        <taxon>Insecta</taxon>
        <taxon>Pterygota</taxon>
        <taxon>Neoptera</taxon>
        <taxon>Endopterygota</taxon>
        <taxon>Hymenoptera</taxon>
        <taxon>Apocrita</taxon>
        <taxon>Ichneumonoidea</taxon>
        <taxon>Braconidae</taxon>
        <taxon>Macrocentrinae</taxon>
        <taxon>Macrocentrus</taxon>
    </lineage>
</organism>
<name>A0A0H3U5B6_9HYME</name>
<dbReference type="AlphaFoldDB" id="A0A0H3U5B6"/>
<sequence length="364" mass="41426">MQTSFRPLHTLVFAMILRAVQPQTTVKMMVLMELGEKDLLESISDALAMRERSFSGDQSVKIGIVPVVVDRDDIDGTFKHVCSELISGVTLILDMTYTGWDIIYEIARDHSILHVRATVKMAPYIQASNDLLMRKSATDVALIFESEKELNQSLYRLISESTIRLVVVDELSDVTATKIRAMRPSPSYYMIFASSDSMESLFNAALRGNLVSRNDTWYLVFTDMTYRNFKYFQSNILDVNIGVISMDSVVCCQLLKLDSSCTCPADTQIHEKFIERMVFALLDVLERLQKSNMDLEPRKYSCSSPNDNIPTLAMNESSSSFYKIIVEVVKSDNVLEFISETTRMPITCHAYLRATINMKFLRRP</sequence>
<protein>
    <submittedName>
        <fullName evidence="2">Ionotropic receptor 1</fullName>
    </submittedName>
</protein>
<dbReference type="EMBL" id="KC887072">
    <property type="protein sequence ID" value="AID59307.1"/>
    <property type="molecule type" value="mRNA"/>
</dbReference>
<evidence type="ECO:0000313" key="2">
    <source>
        <dbReference type="EMBL" id="AID59307.1"/>
    </source>
</evidence>
<reference evidence="2" key="1">
    <citation type="submission" date="2013-04" db="EMBL/GenBank/DDBJ databases">
        <title>Identification and expression analysis of chemosensory receptors genes within the Macrocentrus cingulum antennal cDNA library.</title>
        <authorList>
            <person name="Ahmed T."/>
            <person name="Zhang T."/>
            <person name="Wang Z."/>
            <person name="He K."/>
            <person name="Bai S."/>
        </authorList>
    </citation>
    <scope>NUCLEOTIDE SEQUENCE</scope>
</reference>
<feature type="signal peptide" evidence="1">
    <location>
        <begin position="1"/>
        <end position="22"/>
    </location>
</feature>
<feature type="chain" id="PRO_5005202723" evidence="1">
    <location>
        <begin position="23"/>
        <end position="364"/>
    </location>
</feature>
<keyword evidence="1" id="KW-0732">Signal</keyword>
<evidence type="ECO:0000256" key="1">
    <source>
        <dbReference type="SAM" id="SignalP"/>
    </source>
</evidence>